<organism evidence="2 3">
    <name type="scientific">Parahalioglobus pacificus</name>
    <dbReference type="NCBI Taxonomy" id="930806"/>
    <lineage>
        <taxon>Bacteria</taxon>
        <taxon>Pseudomonadati</taxon>
        <taxon>Pseudomonadota</taxon>
        <taxon>Gammaproteobacteria</taxon>
        <taxon>Cellvibrionales</taxon>
        <taxon>Halieaceae</taxon>
        <taxon>Parahalioglobus</taxon>
    </lineage>
</organism>
<dbReference type="AlphaFoldDB" id="A0A919CJC3"/>
<accession>A0A919CJC3</accession>
<evidence type="ECO:0000256" key="1">
    <source>
        <dbReference type="SAM" id="Phobius"/>
    </source>
</evidence>
<dbReference type="Proteomes" id="UP000644693">
    <property type="component" value="Unassembled WGS sequence"/>
</dbReference>
<feature type="transmembrane region" description="Helical" evidence="1">
    <location>
        <begin position="58"/>
        <end position="78"/>
    </location>
</feature>
<keyword evidence="1" id="KW-0472">Membrane</keyword>
<gene>
    <name evidence="2" type="ORF">GCM10007053_10370</name>
</gene>
<comment type="caution">
    <text evidence="2">The sequence shown here is derived from an EMBL/GenBank/DDBJ whole genome shotgun (WGS) entry which is preliminary data.</text>
</comment>
<reference evidence="2" key="2">
    <citation type="submission" date="2020-09" db="EMBL/GenBank/DDBJ databases">
        <authorList>
            <person name="Sun Q."/>
            <person name="Kim S."/>
        </authorList>
    </citation>
    <scope>NUCLEOTIDE SEQUENCE</scope>
    <source>
        <strain evidence="2">KCTC 23430</strain>
    </source>
</reference>
<dbReference type="RefSeq" id="WP_229802593.1">
    <property type="nucleotide sequence ID" value="NZ_BMYM01000001.1"/>
</dbReference>
<evidence type="ECO:0000313" key="3">
    <source>
        <dbReference type="Proteomes" id="UP000644693"/>
    </source>
</evidence>
<keyword evidence="1" id="KW-1133">Transmembrane helix</keyword>
<feature type="transmembrane region" description="Helical" evidence="1">
    <location>
        <begin position="6"/>
        <end position="37"/>
    </location>
</feature>
<evidence type="ECO:0000313" key="2">
    <source>
        <dbReference type="EMBL" id="GHD29585.1"/>
    </source>
</evidence>
<keyword evidence="1" id="KW-0812">Transmembrane</keyword>
<keyword evidence="3" id="KW-1185">Reference proteome</keyword>
<name>A0A919CJC3_9GAMM</name>
<protein>
    <submittedName>
        <fullName evidence="2">Uncharacterized protein</fullName>
    </submittedName>
</protein>
<sequence>MNLMQFAILLCTLLCSLVAGLVFTFAVVVMTGIRTMGYLEFLKSFKAMDRVIQNNHPIFMLVWLGSVVALIASTVLGIW</sequence>
<dbReference type="EMBL" id="BMYM01000001">
    <property type="protein sequence ID" value="GHD29585.1"/>
    <property type="molecule type" value="Genomic_DNA"/>
</dbReference>
<reference evidence="2" key="1">
    <citation type="journal article" date="2014" name="Int. J. Syst. Evol. Microbiol.">
        <title>Complete genome sequence of Corynebacterium casei LMG S-19264T (=DSM 44701T), isolated from a smear-ripened cheese.</title>
        <authorList>
            <consortium name="US DOE Joint Genome Institute (JGI-PGF)"/>
            <person name="Walter F."/>
            <person name="Albersmeier A."/>
            <person name="Kalinowski J."/>
            <person name="Ruckert C."/>
        </authorList>
    </citation>
    <scope>NUCLEOTIDE SEQUENCE</scope>
    <source>
        <strain evidence="2">KCTC 23430</strain>
    </source>
</reference>
<proteinExistence type="predicted"/>